<feature type="region of interest" description="Disordered" evidence="1">
    <location>
        <begin position="267"/>
        <end position="300"/>
    </location>
</feature>
<feature type="region of interest" description="Disordered" evidence="1">
    <location>
        <begin position="726"/>
        <end position="746"/>
    </location>
</feature>
<dbReference type="InterPro" id="IPR027079">
    <property type="entry name" value="Tfb1/GTF2H1"/>
</dbReference>
<dbReference type="Gene3D" id="6.10.140.1200">
    <property type="match status" value="1"/>
</dbReference>
<evidence type="ECO:0000259" key="2">
    <source>
        <dbReference type="PROSITE" id="PS50858"/>
    </source>
</evidence>
<feature type="region of interest" description="Disordered" evidence="1">
    <location>
        <begin position="351"/>
        <end position="375"/>
    </location>
</feature>
<dbReference type="CDD" id="cd04508">
    <property type="entry name" value="Tudor_SF"/>
    <property type="match status" value="1"/>
</dbReference>
<feature type="region of interest" description="Disordered" evidence="1">
    <location>
        <begin position="412"/>
        <end position="436"/>
    </location>
</feature>
<organism evidence="3 4">
    <name type="scientific">Babesia divergens</name>
    <dbReference type="NCBI Taxonomy" id="32595"/>
    <lineage>
        <taxon>Eukaryota</taxon>
        <taxon>Sar</taxon>
        <taxon>Alveolata</taxon>
        <taxon>Apicomplexa</taxon>
        <taxon>Aconoidasida</taxon>
        <taxon>Piroplasmida</taxon>
        <taxon>Babesiidae</taxon>
        <taxon>Babesia</taxon>
    </lineage>
</organism>
<feature type="region of interest" description="Disordered" evidence="1">
    <location>
        <begin position="61"/>
        <end position="81"/>
    </location>
</feature>
<dbReference type="PROSITE" id="PS50858">
    <property type="entry name" value="BSD"/>
    <property type="match status" value="1"/>
</dbReference>
<dbReference type="InterPro" id="IPR005607">
    <property type="entry name" value="BSD_dom"/>
</dbReference>
<accession>A0AAD9G7M7</accession>
<comment type="caution">
    <text evidence="3">The sequence shown here is derived from an EMBL/GenBank/DDBJ whole genome shotgun (WGS) entry which is preliminary data.</text>
</comment>
<keyword evidence="4" id="KW-1185">Reference proteome</keyword>
<gene>
    <name evidence="3" type="ORF">X943_003230</name>
</gene>
<dbReference type="PANTHER" id="PTHR12856">
    <property type="entry name" value="TRANSCRIPTION INITIATION FACTOR IIH-RELATED"/>
    <property type="match status" value="1"/>
</dbReference>
<reference evidence="3" key="2">
    <citation type="submission" date="2021-05" db="EMBL/GenBank/DDBJ databases">
        <authorList>
            <person name="Pain A."/>
        </authorList>
    </citation>
    <scope>NUCLEOTIDE SEQUENCE</scope>
    <source>
        <strain evidence="3">1802A</strain>
    </source>
</reference>
<feature type="compositionally biased region" description="Basic and acidic residues" evidence="1">
    <location>
        <begin position="732"/>
        <end position="744"/>
    </location>
</feature>
<reference evidence="3" key="1">
    <citation type="journal article" date="2014" name="Nucleic Acids Res.">
        <title>The evolutionary dynamics of variant antigen genes in Babesia reveal a history of genomic innovation underlying host-parasite interaction.</title>
        <authorList>
            <person name="Jackson A.P."/>
            <person name="Otto T.D."/>
            <person name="Darby A."/>
            <person name="Ramaprasad A."/>
            <person name="Xia D."/>
            <person name="Echaide I.E."/>
            <person name="Farber M."/>
            <person name="Gahlot S."/>
            <person name="Gamble J."/>
            <person name="Gupta D."/>
            <person name="Gupta Y."/>
            <person name="Jackson L."/>
            <person name="Malandrin L."/>
            <person name="Malas T.B."/>
            <person name="Moussa E."/>
            <person name="Nair M."/>
            <person name="Reid A.J."/>
            <person name="Sanders M."/>
            <person name="Sharma J."/>
            <person name="Tracey A."/>
            <person name="Quail M.A."/>
            <person name="Weir W."/>
            <person name="Wastling J.M."/>
            <person name="Hall N."/>
            <person name="Willadsen P."/>
            <person name="Lingelbach K."/>
            <person name="Shiels B."/>
            <person name="Tait A."/>
            <person name="Berriman M."/>
            <person name="Allred D.R."/>
            <person name="Pain A."/>
        </authorList>
    </citation>
    <scope>NUCLEOTIDE SEQUENCE</scope>
    <source>
        <strain evidence="3">1802A</strain>
    </source>
</reference>
<feature type="compositionally biased region" description="Polar residues" evidence="1">
    <location>
        <begin position="288"/>
        <end position="300"/>
    </location>
</feature>
<dbReference type="SMART" id="SM00333">
    <property type="entry name" value="TUDOR"/>
    <property type="match status" value="1"/>
</dbReference>
<dbReference type="GO" id="GO:0006289">
    <property type="term" value="P:nucleotide-excision repair"/>
    <property type="evidence" value="ECO:0007669"/>
    <property type="project" value="InterPro"/>
</dbReference>
<dbReference type="AlphaFoldDB" id="A0AAD9G7M7"/>
<dbReference type="InterPro" id="IPR002999">
    <property type="entry name" value="Tudor"/>
</dbReference>
<dbReference type="Proteomes" id="UP001195914">
    <property type="component" value="Unassembled WGS sequence"/>
</dbReference>
<dbReference type="GO" id="GO:0000439">
    <property type="term" value="C:transcription factor TFIIH core complex"/>
    <property type="evidence" value="ECO:0007669"/>
    <property type="project" value="InterPro"/>
</dbReference>
<dbReference type="GO" id="GO:0006351">
    <property type="term" value="P:DNA-templated transcription"/>
    <property type="evidence" value="ECO:0007669"/>
    <property type="project" value="InterPro"/>
</dbReference>
<name>A0AAD9G7M7_BABDI</name>
<evidence type="ECO:0000313" key="3">
    <source>
        <dbReference type="EMBL" id="KAK1933341.1"/>
    </source>
</evidence>
<evidence type="ECO:0000256" key="1">
    <source>
        <dbReference type="SAM" id="MobiDB-lite"/>
    </source>
</evidence>
<proteinExistence type="predicted"/>
<feature type="domain" description="BSD" evidence="2">
    <location>
        <begin position="518"/>
        <end position="571"/>
    </location>
</feature>
<dbReference type="EMBL" id="JAHBMH010000073">
    <property type="protein sequence ID" value="KAK1933341.1"/>
    <property type="molecule type" value="Genomic_DNA"/>
</dbReference>
<dbReference type="Gene3D" id="2.30.30.140">
    <property type="match status" value="1"/>
</dbReference>
<evidence type="ECO:0000313" key="4">
    <source>
        <dbReference type="Proteomes" id="UP001195914"/>
    </source>
</evidence>
<protein>
    <recommendedName>
        <fullName evidence="2">BSD domain-containing protein</fullName>
    </recommendedName>
</protein>
<sequence>MEQSETYEELQAKIAEYSEQIQLVEEALRQDPANEELKALQRDLSEVIQLTEDLIKYKHQGELRSSSTVDEEKAPDPSEASSITDWSRKCVVLYNGKQKYGQVTQITGDPQAEVAIIELVGSGEQCSLAAKDLKLVEPPSKGECKPGTLVQALYSEDGAISRRWYDAVINRETEEGYVITYKDYNVSEELRRDWVRIKMRNNGMQKDDREIVTPAGYKIPERLIIKHNDSEKEKMRKKKLVQTLKKQQKAERIELEANQRANSWRKFQEKAGSKNKSGYMTGKREGSIFSSTDPTKTLSAPTSLHNSFIPRKRFIWLPTVGARRLPLMVSLEHGQSIMGPCSSRWNSRLISGPSLPGYGPKSQRSRQKSESHDSHLDTLEKAVIVVDFGNDRDALERFTALVSSDTAVTKAQAISQPPKEEHTPPAKEVVPLPTPLQTPGDVKPKLDEHQIRLLETNPDVARLYQQLVEAEDGSSEGVISADDFWKHHGVDLLASLKQPEAASQVEGFIAMPPTNEFVNGQLLYRYNPELGKALLAEDDTIRALHKRFIIDKQYPEENFWKRILQSHYFYNLIGEKVPDNQILYDDIKGVPIKKIEAPPPTVTSVLKKVDMFSDLIRLDDHRKRRLPESKVSKRFGCQVEPDFKSSLFERFNKHSCKIIDSCQAENSASLSTEAVDNKVLEEQAEMYRKQKIAEASCKDLEESVYNKTNDTDDMCLIRSLNMPGNKMQKTNSFEEQRNEGKETSQKIPFKMRSEADVAKDIENWANSIRDVDILKTPVNNDTISRRMFILNTKLCQTEKITQTVPLEYDPSTISKMQNFQRSIIEILQLYYKTLLPEEQKRVKLLMAVRHIKRELESQHEGELSAHAAKALQTGLMNQITAVEVYDTKLKAFVAELRNQAQRRMVKPQ</sequence>